<keyword evidence="2" id="KW-1133">Transmembrane helix</keyword>
<feature type="compositionally biased region" description="Basic and acidic residues" evidence="1">
    <location>
        <begin position="7"/>
        <end position="16"/>
    </location>
</feature>
<dbReference type="AlphaFoldDB" id="A0A5B7E1Y4"/>
<protein>
    <submittedName>
        <fullName evidence="3">Uncharacterized protein</fullName>
    </submittedName>
</protein>
<evidence type="ECO:0000256" key="2">
    <source>
        <dbReference type="SAM" id="Phobius"/>
    </source>
</evidence>
<keyword evidence="2" id="KW-0812">Transmembrane</keyword>
<organism evidence="3 4">
    <name type="scientific">Portunus trituberculatus</name>
    <name type="common">Swimming crab</name>
    <name type="synonym">Neptunus trituberculatus</name>
    <dbReference type="NCBI Taxonomy" id="210409"/>
    <lineage>
        <taxon>Eukaryota</taxon>
        <taxon>Metazoa</taxon>
        <taxon>Ecdysozoa</taxon>
        <taxon>Arthropoda</taxon>
        <taxon>Crustacea</taxon>
        <taxon>Multicrustacea</taxon>
        <taxon>Malacostraca</taxon>
        <taxon>Eumalacostraca</taxon>
        <taxon>Eucarida</taxon>
        <taxon>Decapoda</taxon>
        <taxon>Pleocyemata</taxon>
        <taxon>Brachyura</taxon>
        <taxon>Eubrachyura</taxon>
        <taxon>Portunoidea</taxon>
        <taxon>Portunidae</taxon>
        <taxon>Portuninae</taxon>
        <taxon>Portunus</taxon>
    </lineage>
</organism>
<name>A0A5B7E1Y4_PORTR</name>
<feature type="region of interest" description="Disordered" evidence="1">
    <location>
        <begin position="1"/>
        <end position="20"/>
    </location>
</feature>
<keyword evidence="4" id="KW-1185">Reference proteome</keyword>
<keyword evidence="2" id="KW-0472">Membrane</keyword>
<evidence type="ECO:0000313" key="4">
    <source>
        <dbReference type="Proteomes" id="UP000324222"/>
    </source>
</evidence>
<feature type="transmembrane region" description="Helical" evidence="2">
    <location>
        <begin position="42"/>
        <end position="60"/>
    </location>
</feature>
<dbReference type="EMBL" id="VSRR010001746">
    <property type="protein sequence ID" value="MPC27425.1"/>
    <property type="molecule type" value="Genomic_DNA"/>
</dbReference>
<reference evidence="3 4" key="1">
    <citation type="submission" date="2019-05" db="EMBL/GenBank/DDBJ databases">
        <title>Another draft genome of Portunus trituberculatus and its Hox gene families provides insights of decapod evolution.</title>
        <authorList>
            <person name="Jeong J.-H."/>
            <person name="Song I."/>
            <person name="Kim S."/>
            <person name="Choi T."/>
            <person name="Kim D."/>
            <person name="Ryu S."/>
            <person name="Kim W."/>
        </authorList>
    </citation>
    <scope>NUCLEOTIDE SEQUENCE [LARGE SCALE GENOMIC DNA]</scope>
    <source>
        <tissue evidence="3">Muscle</tissue>
    </source>
</reference>
<gene>
    <name evidence="3" type="ORF">E2C01_020596</name>
</gene>
<evidence type="ECO:0000256" key="1">
    <source>
        <dbReference type="SAM" id="MobiDB-lite"/>
    </source>
</evidence>
<comment type="caution">
    <text evidence="3">The sequence shown here is derived from an EMBL/GenBank/DDBJ whole genome shotgun (WGS) entry which is preliminary data.</text>
</comment>
<feature type="region of interest" description="Disordered" evidence="1">
    <location>
        <begin position="82"/>
        <end position="131"/>
    </location>
</feature>
<feature type="compositionally biased region" description="Acidic residues" evidence="1">
    <location>
        <begin position="90"/>
        <end position="109"/>
    </location>
</feature>
<accession>A0A5B7E1Y4</accession>
<evidence type="ECO:0000313" key="3">
    <source>
        <dbReference type="EMBL" id="MPC27425.1"/>
    </source>
</evidence>
<dbReference type="Proteomes" id="UP000324222">
    <property type="component" value="Unassembled WGS sequence"/>
</dbReference>
<sequence>MNMATRHGTEGVKEEVGGGAATQCHPSFVSGGAVDSKMFGRLLWLIIIIIIIIIIVGTPLHTNNTKCQELNTQGTKLCTAIRGGNKELEEDKEEEEEEKEQEEQEEEEEGARQIGGLAKGNKNIKKKKAHSVASLLTELVE</sequence>
<proteinExistence type="predicted"/>